<feature type="compositionally biased region" description="Basic and acidic residues" evidence="1">
    <location>
        <begin position="1"/>
        <end position="15"/>
    </location>
</feature>
<reference evidence="2 3" key="1">
    <citation type="submission" date="2020-02" db="EMBL/GenBank/DDBJ databases">
        <authorList>
            <person name="Hogendoorn C."/>
        </authorList>
    </citation>
    <scope>NUCLEOTIDE SEQUENCE [LARGE SCALE GENOMIC DNA]</scope>
    <source>
        <strain evidence="2">METHB21</strain>
    </source>
</reference>
<accession>A0A8S0X988</accession>
<dbReference type="AlphaFoldDB" id="A0A8S0X988"/>
<sequence length="97" mass="10846">MTQKNEKVPANKADIDPETTPAKPVVTAALPPERINKRRAVPGSAVDWSPELIELVTELRDTVKRLDPRKHTAKTLRRALTNVRDILTDIEALDIES</sequence>
<name>A0A8S0X988_9GAMM</name>
<dbReference type="RefSeq" id="WP_174626793.1">
    <property type="nucleotide sequence ID" value="NZ_CADCXN010000086.1"/>
</dbReference>
<gene>
    <name evidence="2" type="ORF">METHB2_550005</name>
</gene>
<protein>
    <submittedName>
        <fullName evidence="2">Uncharacterized protein</fullName>
    </submittedName>
</protein>
<evidence type="ECO:0000313" key="2">
    <source>
        <dbReference type="EMBL" id="CAA9891986.1"/>
    </source>
</evidence>
<proteinExistence type="predicted"/>
<keyword evidence="3" id="KW-1185">Reference proteome</keyword>
<evidence type="ECO:0000256" key="1">
    <source>
        <dbReference type="SAM" id="MobiDB-lite"/>
    </source>
</evidence>
<feature type="region of interest" description="Disordered" evidence="1">
    <location>
        <begin position="1"/>
        <end position="24"/>
    </location>
</feature>
<evidence type="ECO:0000313" key="3">
    <source>
        <dbReference type="Proteomes" id="UP000494216"/>
    </source>
</evidence>
<dbReference type="EMBL" id="CADCXN010000086">
    <property type="protein sequence ID" value="CAA9891986.1"/>
    <property type="molecule type" value="Genomic_DNA"/>
</dbReference>
<dbReference type="Proteomes" id="UP000494216">
    <property type="component" value="Unassembled WGS sequence"/>
</dbReference>
<comment type="caution">
    <text evidence="2">The sequence shown here is derived from an EMBL/GenBank/DDBJ whole genome shotgun (WGS) entry which is preliminary data.</text>
</comment>
<organism evidence="2 3">
    <name type="scientific">Candidatus Methylobacter favarea</name>
    <dbReference type="NCBI Taxonomy" id="2707345"/>
    <lineage>
        <taxon>Bacteria</taxon>
        <taxon>Pseudomonadati</taxon>
        <taxon>Pseudomonadota</taxon>
        <taxon>Gammaproteobacteria</taxon>
        <taxon>Methylococcales</taxon>
        <taxon>Methylococcaceae</taxon>
        <taxon>Methylobacter</taxon>
    </lineage>
</organism>